<protein>
    <recommendedName>
        <fullName evidence="2">THUMP-like domain-containing protein</fullName>
    </recommendedName>
</protein>
<dbReference type="InterPro" id="IPR041497">
    <property type="entry name" value="Thump-like"/>
</dbReference>
<dbReference type="EMBL" id="BMMH01000021">
    <property type="protein sequence ID" value="GGL38018.1"/>
    <property type="molecule type" value="Genomic_DNA"/>
</dbReference>
<dbReference type="SUPFAM" id="SSF53335">
    <property type="entry name" value="S-adenosyl-L-methionine-dependent methyltransferases"/>
    <property type="match status" value="1"/>
</dbReference>
<feature type="region of interest" description="Disordered" evidence="1">
    <location>
        <begin position="158"/>
        <end position="205"/>
    </location>
</feature>
<feature type="compositionally biased region" description="Basic and acidic residues" evidence="1">
    <location>
        <begin position="176"/>
        <end position="190"/>
    </location>
</feature>
<dbReference type="PANTHER" id="PTHR14741:SF32">
    <property type="entry name" value="TRIMETHYLGUANOSINE SYNTHASE"/>
    <property type="match status" value="1"/>
</dbReference>
<evidence type="ECO:0000313" key="3">
    <source>
        <dbReference type="EMBL" id="GGL38018.1"/>
    </source>
</evidence>
<dbReference type="PANTHER" id="PTHR14741">
    <property type="entry name" value="S-ADENOSYLMETHIONINE-DEPENDENT METHYLTRANSFERASE RELATED"/>
    <property type="match status" value="1"/>
</dbReference>
<dbReference type="Proteomes" id="UP000638263">
    <property type="component" value="Unassembled WGS sequence"/>
</dbReference>
<reference evidence="3" key="2">
    <citation type="submission" date="2020-09" db="EMBL/GenBank/DDBJ databases">
        <authorList>
            <person name="Sun Q."/>
            <person name="Zhou Y."/>
        </authorList>
    </citation>
    <scope>NUCLEOTIDE SEQUENCE</scope>
    <source>
        <strain evidence="3">CGMCC 4.3508</strain>
    </source>
</reference>
<organism evidence="3 4">
    <name type="scientific">Nocardia jinanensis</name>
    <dbReference type="NCBI Taxonomy" id="382504"/>
    <lineage>
        <taxon>Bacteria</taxon>
        <taxon>Bacillati</taxon>
        <taxon>Actinomycetota</taxon>
        <taxon>Actinomycetes</taxon>
        <taxon>Mycobacteriales</taxon>
        <taxon>Nocardiaceae</taxon>
        <taxon>Nocardia</taxon>
    </lineage>
</organism>
<dbReference type="Gene3D" id="3.40.50.150">
    <property type="entry name" value="Vaccinia Virus protein VP39"/>
    <property type="match status" value="2"/>
</dbReference>
<dbReference type="InterPro" id="IPR029063">
    <property type="entry name" value="SAM-dependent_MTases_sf"/>
</dbReference>
<evidence type="ECO:0000259" key="2">
    <source>
        <dbReference type="Pfam" id="PF18096"/>
    </source>
</evidence>
<reference evidence="3" key="1">
    <citation type="journal article" date="2014" name="Int. J. Syst. Evol. Microbiol.">
        <title>Complete genome sequence of Corynebacterium casei LMG S-19264T (=DSM 44701T), isolated from a smear-ripened cheese.</title>
        <authorList>
            <consortium name="US DOE Joint Genome Institute (JGI-PGF)"/>
            <person name="Walter F."/>
            <person name="Albersmeier A."/>
            <person name="Kalinowski J."/>
            <person name="Ruckert C."/>
        </authorList>
    </citation>
    <scope>NUCLEOTIDE SEQUENCE</scope>
    <source>
        <strain evidence="3">CGMCC 4.3508</strain>
    </source>
</reference>
<dbReference type="AlphaFoldDB" id="A0A917RWN6"/>
<feature type="domain" description="THUMP-like" evidence="2">
    <location>
        <begin position="377"/>
        <end position="448"/>
    </location>
</feature>
<proteinExistence type="predicted"/>
<dbReference type="Pfam" id="PF18096">
    <property type="entry name" value="Thump_like"/>
    <property type="match status" value="1"/>
</dbReference>
<evidence type="ECO:0000256" key="1">
    <source>
        <dbReference type="SAM" id="MobiDB-lite"/>
    </source>
</evidence>
<evidence type="ECO:0000313" key="4">
    <source>
        <dbReference type="Proteomes" id="UP000638263"/>
    </source>
</evidence>
<name>A0A917RWN6_9NOCA</name>
<comment type="caution">
    <text evidence="3">The sequence shown here is derived from an EMBL/GenBank/DDBJ whole genome shotgun (WGS) entry which is preliminary data.</text>
</comment>
<sequence length="452" mass="48827">MGYGFSAADIGYLGAADGAAALAEVAGLELTAASQLRDVAVVRRWYGERAPALIETVRLRRRAAAKLHGAQDWLLTDEAVQQATPTLVARHRAHRLAGRDVHDVTCSIGAELAELARVCPRVVGSDLDPIRLAMAHHNLTHPIPEPIHASLLTAAPSVTTRQGNTPMGGARPDSGATERRSEATERRSEEPGLIGPRPAAPKATQKNTVLVRADALAPCTSGTVVVADPARRADGKRTSDPAALQPPLPDLLAVYAGRDLVVKCAPGLDFDRLDWDGEVEIVSLDGGVREACLWSPGLREPGVRRRATVLTSAGAATMLTDTDPDEIPEREPGEWIVDPDGAVVRAGLVRHYAARHGLWQLDPRIAYLTGDRLPEGVRGFRILDRCVLREKVLRAELRRRDCGRLEILVRGVDIDPDVLRRRLKLAGSRPYTLVITRIGSTATVFLCEASRP</sequence>
<accession>A0A917RWN6</accession>
<gene>
    <name evidence="3" type="ORF">GCM10011588_60850</name>
</gene>
<keyword evidence="4" id="KW-1185">Reference proteome</keyword>